<name>A0A3P1VCJ4_9STRE</name>
<dbReference type="AlphaFoldDB" id="A0A3P1VCJ4"/>
<keyword evidence="2" id="KW-1185">Reference proteome</keyword>
<evidence type="ECO:0000313" key="2">
    <source>
        <dbReference type="Proteomes" id="UP000281771"/>
    </source>
</evidence>
<protein>
    <submittedName>
        <fullName evidence="1">Uncharacterized protein</fullName>
    </submittedName>
</protein>
<evidence type="ECO:0000313" key="1">
    <source>
        <dbReference type="EMBL" id="RRD31498.1"/>
    </source>
</evidence>
<dbReference type="RefSeq" id="WP_124776415.1">
    <property type="nucleotide sequence ID" value="NZ_RQZA01000003.1"/>
</dbReference>
<proteinExistence type="predicted"/>
<reference evidence="1 2" key="1">
    <citation type="submission" date="2018-11" db="EMBL/GenBank/DDBJ databases">
        <title>Genomes From Bacteria Associated with the Canine Oral Cavity: a Test Case for Automated Genome-Based Taxonomic Assignment.</title>
        <authorList>
            <person name="Coil D.A."/>
            <person name="Jospin G."/>
            <person name="Darling A.E."/>
            <person name="Wallis C."/>
            <person name="Davis I.J."/>
            <person name="Harris S."/>
            <person name="Eisen J.A."/>
            <person name="Holcombe L.J."/>
            <person name="O'Flynn C."/>
        </authorList>
    </citation>
    <scope>NUCLEOTIDE SEQUENCE [LARGE SCALE GENOMIC DNA]</scope>
    <source>
        <strain evidence="1 2">OH4621_COT-116</strain>
    </source>
</reference>
<dbReference type="EMBL" id="RQZA01000003">
    <property type="protein sequence ID" value="RRD31498.1"/>
    <property type="molecule type" value="Genomic_DNA"/>
</dbReference>
<sequence>MEIRKDVSSVDDLHTWSGGRQTLQSVKESGLGDELMALLDEMFPSGAEEVQINDFLWFERDFVYRSLGMTDYLDDESEDC</sequence>
<dbReference type="Proteomes" id="UP000281771">
    <property type="component" value="Unassembled WGS sequence"/>
</dbReference>
<accession>A0A3P1VCJ4</accession>
<gene>
    <name evidence="1" type="ORF">EII38_04540</name>
</gene>
<organism evidence="1 2">
    <name type="scientific">Streptococcus minor</name>
    <dbReference type="NCBI Taxonomy" id="229549"/>
    <lineage>
        <taxon>Bacteria</taxon>
        <taxon>Bacillati</taxon>
        <taxon>Bacillota</taxon>
        <taxon>Bacilli</taxon>
        <taxon>Lactobacillales</taxon>
        <taxon>Streptococcaceae</taxon>
        <taxon>Streptococcus</taxon>
    </lineage>
</organism>
<comment type="caution">
    <text evidence="1">The sequence shown here is derived from an EMBL/GenBank/DDBJ whole genome shotgun (WGS) entry which is preliminary data.</text>
</comment>